<evidence type="ECO:0000313" key="12">
    <source>
        <dbReference type="Proteomes" id="UP000226191"/>
    </source>
</evidence>
<evidence type="ECO:0000256" key="5">
    <source>
        <dbReference type="ARBA" id="ARBA00022777"/>
    </source>
</evidence>
<dbReference type="InterPro" id="IPR016064">
    <property type="entry name" value="NAD/diacylglycerol_kinase_sf"/>
</dbReference>
<feature type="domain" description="DAGKc" evidence="9">
    <location>
        <begin position="10"/>
        <end position="141"/>
    </location>
</feature>
<dbReference type="Pfam" id="PF19279">
    <property type="entry name" value="YegS_C"/>
    <property type="match status" value="1"/>
</dbReference>
<reference evidence="11 12" key="1">
    <citation type="submission" date="2017-02" db="EMBL/GenBank/DDBJ databases">
        <title>Prevalence of linear plasmids in Cutibacterium acnes isolates obtained from cancerous prostatic tissue.</title>
        <authorList>
            <person name="Davidsson S."/>
            <person name="Bruggemann H."/>
        </authorList>
    </citation>
    <scope>NUCLEOTIDE SEQUENCE [LARGE SCALE GENOMIC DNA]</scope>
    <source>
        <strain evidence="11 12">11-78</strain>
    </source>
</reference>
<evidence type="ECO:0000256" key="8">
    <source>
        <dbReference type="ARBA" id="ARBA00023264"/>
    </source>
</evidence>
<proteinExistence type="inferred from homology"/>
<dbReference type="GO" id="GO:0016301">
    <property type="term" value="F:kinase activity"/>
    <property type="evidence" value="ECO:0007669"/>
    <property type="project" value="UniProtKB-KW"/>
</dbReference>
<evidence type="ECO:0000256" key="2">
    <source>
        <dbReference type="ARBA" id="ARBA00005983"/>
    </source>
</evidence>
<dbReference type="Gene3D" id="2.60.200.40">
    <property type="match status" value="1"/>
</dbReference>
<keyword evidence="7" id="KW-0594">Phospholipid biosynthesis</keyword>
<name>A0A2B7I5S4_CUTAC</name>
<protein>
    <submittedName>
        <fullName evidence="11">Diacylglycerol kinase</fullName>
    </submittedName>
</protein>
<dbReference type="AlphaFoldDB" id="A0A2B7I5S4"/>
<keyword evidence="4" id="KW-0547">Nucleotide-binding</keyword>
<evidence type="ECO:0000259" key="9">
    <source>
        <dbReference type="PROSITE" id="PS50146"/>
    </source>
</evidence>
<evidence type="ECO:0000256" key="6">
    <source>
        <dbReference type="ARBA" id="ARBA00022840"/>
    </source>
</evidence>
<dbReference type="GO" id="GO:0008654">
    <property type="term" value="P:phospholipid biosynthetic process"/>
    <property type="evidence" value="ECO:0007669"/>
    <property type="project" value="UniProtKB-KW"/>
</dbReference>
<reference evidence="10 13" key="2">
    <citation type="submission" date="2018-08" db="EMBL/GenBank/DDBJ databases">
        <title>Genome sequencing of Cutibacterium acnes KCOM 1315.</title>
        <authorList>
            <person name="Kook J.-K."/>
            <person name="Park S.-N."/>
            <person name="Lim Y.K."/>
        </authorList>
    </citation>
    <scope>NUCLEOTIDE SEQUENCE [LARGE SCALE GENOMIC DNA]</scope>
    <source>
        <strain evidence="10 13">KCOM 1315</strain>
    </source>
</reference>
<dbReference type="SMART" id="SM00046">
    <property type="entry name" value="DAGKc"/>
    <property type="match status" value="1"/>
</dbReference>
<accession>A0A2B7I5S4</accession>
<sequence>MPYASGVQTFQPRKVAVVHNSVKTQNNPHWHDLIEKKCREHCGVTPVFFPTTADDHGQGLACKAVDEGAEMVLALGGDGTVRQVSAGLANTGVPMGILGMGTGNLLARNLELPHTDLAASLDAALTRPVRAIDLGYVRFDESEEICFTVIIGMGMDAQTMAGTRDRLKDKVGWLAYVASGALTLVQPGFQVRASVDGRRPVITRARTMLVCNCSVLPGGVVLVADGRIDDGALDVLTLSPHGIVGWIAVLNHFVTRHRHGHRLVRHATSRTALVMSGSGPILAEVDGDPIGTVTTMRTRVAPGALLVRA</sequence>
<dbReference type="InterPro" id="IPR050187">
    <property type="entry name" value="Lipid_Phosphate_FormReg"/>
</dbReference>
<dbReference type="InterPro" id="IPR017438">
    <property type="entry name" value="ATP-NAD_kinase_N"/>
</dbReference>
<dbReference type="Gene3D" id="3.40.50.10330">
    <property type="entry name" value="Probable inorganic polyphosphate/atp-NAD kinase, domain 1"/>
    <property type="match status" value="1"/>
</dbReference>
<keyword evidence="7" id="KW-0444">Lipid biosynthesis</keyword>
<dbReference type="GO" id="GO:0005524">
    <property type="term" value="F:ATP binding"/>
    <property type="evidence" value="ECO:0007669"/>
    <property type="project" value="UniProtKB-KW"/>
</dbReference>
<evidence type="ECO:0000313" key="10">
    <source>
        <dbReference type="EMBL" id="AXM06077.1"/>
    </source>
</evidence>
<keyword evidence="6" id="KW-0067">ATP-binding</keyword>
<dbReference type="PROSITE" id="PS50146">
    <property type="entry name" value="DAGK"/>
    <property type="match status" value="1"/>
</dbReference>
<dbReference type="InterPro" id="IPR045540">
    <property type="entry name" value="YegS/DAGK_C"/>
</dbReference>
<dbReference type="SUPFAM" id="SSF111331">
    <property type="entry name" value="NAD kinase/diacylglycerol kinase-like"/>
    <property type="match status" value="1"/>
</dbReference>
<gene>
    <name evidence="11" type="ORF">B1B09_02805</name>
    <name evidence="10" type="ORF">DXN06_02050</name>
</gene>
<evidence type="ECO:0000256" key="4">
    <source>
        <dbReference type="ARBA" id="ARBA00022741"/>
    </source>
</evidence>
<dbReference type="RefSeq" id="WP_002515033.1">
    <property type="nucleotide sequence ID" value="NZ_AP019664.1"/>
</dbReference>
<dbReference type="EMBL" id="CP031442">
    <property type="protein sequence ID" value="AXM06077.1"/>
    <property type="molecule type" value="Genomic_DNA"/>
</dbReference>
<dbReference type="InterPro" id="IPR001206">
    <property type="entry name" value="Diacylglycerol_kinase_cat_dom"/>
</dbReference>
<dbReference type="PANTHER" id="PTHR12358:SF54">
    <property type="entry name" value="SPHINGOSINE KINASE RELATED PROTEIN"/>
    <property type="match status" value="1"/>
</dbReference>
<evidence type="ECO:0000313" key="13">
    <source>
        <dbReference type="Proteomes" id="UP000256621"/>
    </source>
</evidence>
<comment type="cofactor">
    <cofactor evidence="1">
        <name>Mg(2+)</name>
        <dbReference type="ChEBI" id="CHEBI:18420"/>
    </cofactor>
</comment>
<dbReference type="Proteomes" id="UP000226191">
    <property type="component" value="Unassembled WGS sequence"/>
</dbReference>
<evidence type="ECO:0000256" key="1">
    <source>
        <dbReference type="ARBA" id="ARBA00001946"/>
    </source>
</evidence>
<dbReference type="Pfam" id="PF00781">
    <property type="entry name" value="DAGK_cat"/>
    <property type="match status" value="1"/>
</dbReference>
<keyword evidence="7" id="KW-0443">Lipid metabolism</keyword>
<keyword evidence="5 11" id="KW-0418">Kinase</keyword>
<dbReference type="EMBL" id="MVCE01000001">
    <property type="protein sequence ID" value="PGF36562.1"/>
    <property type="molecule type" value="Genomic_DNA"/>
</dbReference>
<comment type="similarity">
    <text evidence="2">Belongs to the diacylglycerol/lipid kinase family.</text>
</comment>
<evidence type="ECO:0000313" key="11">
    <source>
        <dbReference type="EMBL" id="PGF36562.1"/>
    </source>
</evidence>
<dbReference type="PANTHER" id="PTHR12358">
    <property type="entry name" value="SPHINGOSINE KINASE"/>
    <property type="match status" value="1"/>
</dbReference>
<organism evidence="11 12">
    <name type="scientific">Cutibacterium acnes</name>
    <name type="common">Propionibacterium acnes</name>
    <dbReference type="NCBI Taxonomy" id="1747"/>
    <lineage>
        <taxon>Bacteria</taxon>
        <taxon>Bacillati</taxon>
        <taxon>Actinomycetota</taxon>
        <taxon>Actinomycetes</taxon>
        <taxon>Propionibacteriales</taxon>
        <taxon>Propionibacteriaceae</taxon>
        <taxon>Cutibacterium</taxon>
    </lineage>
</organism>
<evidence type="ECO:0000256" key="3">
    <source>
        <dbReference type="ARBA" id="ARBA00022679"/>
    </source>
</evidence>
<dbReference type="Proteomes" id="UP000256621">
    <property type="component" value="Chromosome"/>
</dbReference>
<evidence type="ECO:0000256" key="7">
    <source>
        <dbReference type="ARBA" id="ARBA00023209"/>
    </source>
</evidence>
<keyword evidence="8" id="KW-1208">Phospholipid metabolism</keyword>
<keyword evidence="3" id="KW-0808">Transferase</keyword>
<dbReference type="GeneID" id="92857064"/>